<dbReference type="EMBL" id="JBFCZG010000003">
    <property type="protein sequence ID" value="KAL3425107.1"/>
    <property type="molecule type" value="Genomic_DNA"/>
</dbReference>
<proteinExistence type="predicted"/>
<name>A0ABR4PPS8_9HELO</name>
<reference evidence="3 4" key="1">
    <citation type="submission" date="2024-06" db="EMBL/GenBank/DDBJ databases">
        <title>Complete genome of Phlyctema vagabunda strain 19-DSS-EL-015.</title>
        <authorList>
            <person name="Fiorenzani C."/>
        </authorList>
    </citation>
    <scope>NUCLEOTIDE SEQUENCE [LARGE SCALE GENOMIC DNA]</scope>
    <source>
        <strain evidence="3 4">19-DSS-EL-015</strain>
    </source>
</reference>
<accession>A0ABR4PPS8</accession>
<evidence type="ECO:0000313" key="4">
    <source>
        <dbReference type="Proteomes" id="UP001629113"/>
    </source>
</evidence>
<evidence type="ECO:0000259" key="2">
    <source>
        <dbReference type="Pfam" id="PF25534"/>
    </source>
</evidence>
<evidence type="ECO:0000256" key="1">
    <source>
        <dbReference type="SAM" id="MobiDB-lite"/>
    </source>
</evidence>
<feature type="domain" description="DUF7918" evidence="2">
    <location>
        <begin position="9"/>
        <end position="233"/>
    </location>
</feature>
<keyword evidence="4" id="KW-1185">Reference proteome</keyword>
<dbReference type="Proteomes" id="UP001629113">
    <property type="component" value="Unassembled WGS sequence"/>
</dbReference>
<organism evidence="3 4">
    <name type="scientific">Phlyctema vagabunda</name>
    <dbReference type="NCBI Taxonomy" id="108571"/>
    <lineage>
        <taxon>Eukaryota</taxon>
        <taxon>Fungi</taxon>
        <taxon>Dikarya</taxon>
        <taxon>Ascomycota</taxon>
        <taxon>Pezizomycotina</taxon>
        <taxon>Leotiomycetes</taxon>
        <taxon>Helotiales</taxon>
        <taxon>Dermateaceae</taxon>
        <taxon>Phlyctema</taxon>
    </lineage>
</organism>
<gene>
    <name evidence="3" type="ORF">PVAG01_04388</name>
</gene>
<protein>
    <recommendedName>
        <fullName evidence="2">DUF7918 domain-containing protein</fullName>
    </recommendedName>
</protein>
<dbReference type="PANTHER" id="PTHR36223">
    <property type="entry name" value="BETA-LACTAMASE-TYPE TRANSPEPTIDASE FOLD DOMAIN CONTAINING PROTEIN"/>
    <property type="match status" value="1"/>
</dbReference>
<dbReference type="InterPro" id="IPR057678">
    <property type="entry name" value="DUF7918"/>
</dbReference>
<feature type="compositionally biased region" description="Basic and acidic residues" evidence="1">
    <location>
        <begin position="183"/>
        <end position="194"/>
    </location>
</feature>
<dbReference type="PANTHER" id="PTHR36223:SF1">
    <property type="entry name" value="TRANSCRIPTION ELONGATION FACTOR EAF N-TERMINAL DOMAIN-CONTAINING PROTEIN"/>
    <property type="match status" value="1"/>
</dbReference>
<comment type="caution">
    <text evidence="3">The sequence shown here is derived from an EMBL/GenBank/DDBJ whole genome shotgun (WGS) entry which is preliminary data.</text>
</comment>
<sequence>MAIFDFVPGIEVTVCVDGQPLPEFDDDDDSAKLAQAHSPQSLEEYCAKRTVSRYVQSIDDKDFTVRCEIRPPYQMDCPGLAIFLEVDHRHIDGRWIMKNGANSVEMKGLTTGARGTEVFQPIKFTKIKLATGKDMDSSQIKKDSELMSKVGTIVIEIFRAEVDASKAPRTGNGKLGIDASGEVDEKSLKGDAKSHRAGFGRPKPAPPSRTTEPKYLDGPDYPLAIFKFKYRSEGMHHVPYEPSITLSI</sequence>
<dbReference type="Pfam" id="PF25534">
    <property type="entry name" value="DUF7918"/>
    <property type="match status" value="1"/>
</dbReference>
<evidence type="ECO:0000313" key="3">
    <source>
        <dbReference type="EMBL" id="KAL3425107.1"/>
    </source>
</evidence>
<feature type="region of interest" description="Disordered" evidence="1">
    <location>
        <begin position="169"/>
        <end position="216"/>
    </location>
</feature>